<evidence type="ECO:0000256" key="3">
    <source>
        <dbReference type="ARBA" id="ARBA00022448"/>
    </source>
</evidence>
<dbReference type="InterPro" id="IPR049031">
    <property type="entry name" value="T2SSK_SAM-like_1st"/>
</dbReference>
<dbReference type="InterPro" id="IPR049179">
    <property type="entry name" value="T2SSK_SAM-like_2nd"/>
</dbReference>
<evidence type="ECO:0000256" key="5">
    <source>
        <dbReference type="ARBA" id="ARBA00022519"/>
    </source>
</evidence>
<evidence type="ECO:0000256" key="4">
    <source>
        <dbReference type="ARBA" id="ARBA00022475"/>
    </source>
</evidence>
<dbReference type="GO" id="GO:0005886">
    <property type="term" value="C:plasma membrane"/>
    <property type="evidence" value="ECO:0007669"/>
    <property type="project" value="UniProtKB-SubCell"/>
</dbReference>
<evidence type="ECO:0000256" key="8">
    <source>
        <dbReference type="ARBA" id="ARBA00022989"/>
    </source>
</evidence>
<keyword evidence="7" id="KW-0653">Protein transport</keyword>
<keyword evidence="9 10" id="KW-0472">Membrane</keyword>
<dbReference type="InterPro" id="IPR038072">
    <property type="entry name" value="GspK_central_sf"/>
</dbReference>
<dbReference type="AlphaFoldDB" id="A0A3S0MM66"/>
<feature type="domain" description="T2SS protein K second SAM-like" evidence="11">
    <location>
        <begin position="217"/>
        <end position="281"/>
    </location>
</feature>
<dbReference type="SUPFAM" id="SSF158544">
    <property type="entry name" value="GspK insert domain-like"/>
    <property type="match status" value="2"/>
</dbReference>
<keyword evidence="3 10" id="KW-0813">Transport</keyword>
<dbReference type="Proteomes" id="UP000268973">
    <property type="component" value="Unassembled WGS sequence"/>
</dbReference>
<dbReference type="GO" id="GO:0009306">
    <property type="term" value="P:protein secretion"/>
    <property type="evidence" value="ECO:0007669"/>
    <property type="project" value="InterPro"/>
</dbReference>
<evidence type="ECO:0000313" key="13">
    <source>
        <dbReference type="EMBL" id="RTZ14594.1"/>
    </source>
</evidence>
<dbReference type="Gene3D" id="1.10.40.60">
    <property type="entry name" value="EpsJ-like"/>
    <property type="match status" value="2"/>
</dbReference>
<dbReference type="Gene3D" id="3.30.1300.30">
    <property type="entry name" value="GSPII I/J protein-like"/>
    <property type="match status" value="1"/>
</dbReference>
<comment type="subcellular location">
    <subcellularLocation>
        <location evidence="1 10">Cell inner membrane</location>
    </subcellularLocation>
</comment>
<dbReference type="RefSeq" id="WP_126575142.1">
    <property type="nucleotide sequence ID" value="NZ_RXZH01000007.1"/>
</dbReference>
<keyword evidence="6" id="KW-0812">Transmembrane</keyword>
<comment type="similarity">
    <text evidence="2 10">Belongs to the GSP K family.</text>
</comment>
<dbReference type="PANTHER" id="PTHR38831:SF1">
    <property type="entry name" value="TYPE II SECRETION SYSTEM PROTEIN K-RELATED"/>
    <property type="match status" value="1"/>
</dbReference>
<dbReference type="PANTHER" id="PTHR38831">
    <property type="entry name" value="TYPE II SECRETION SYSTEM PROTEIN K"/>
    <property type="match status" value="1"/>
</dbReference>
<dbReference type="Pfam" id="PF03934">
    <property type="entry name" value="T2SSK"/>
    <property type="match status" value="1"/>
</dbReference>
<keyword evidence="14" id="KW-1185">Reference proteome</keyword>
<evidence type="ECO:0000256" key="2">
    <source>
        <dbReference type="ARBA" id="ARBA00007246"/>
    </source>
</evidence>
<dbReference type="EMBL" id="RXZH01000007">
    <property type="protein sequence ID" value="RTZ14594.1"/>
    <property type="molecule type" value="Genomic_DNA"/>
</dbReference>
<name>A0A3S0MM66_9VIBR</name>
<evidence type="ECO:0000256" key="9">
    <source>
        <dbReference type="ARBA" id="ARBA00023136"/>
    </source>
</evidence>
<dbReference type="Pfam" id="PF21687">
    <property type="entry name" value="T2SSK_1st"/>
    <property type="match status" value="1"/>
</dbReference>
<dbReference type="SUPFAM" id="SSF54523">
    <property type="entry name" value="Pili subunits"/>
    <property type="match status" value="1"/>
</dbReference>
<dbReference type="InterPro" id="IPR005628">
    <property type="entry name" value="GspK"/>
</dbReference>
<keyword evidence="4 10" id="KW-1003">Cell membrane</keyword>
<dbReference type="NCBIfam" id="NF037980">
    <property type="entry name" value="T2SS_GspK"/>
    <property type="match status" value="1"/>
</dbReference>
<dbReference type="InterPro" id="IPR045584">
    <property type="entry name" value="Pilin-like"/>
</dbReference>
<keyword evidence="5 10" id="KW-0997">Cell inner membrane</keyword>
<evidence type="ECO:0000256" key="6">
    <source>
        <dbReference type="ARBA" id="ARBA00022692"/>
    </source>
</evidence>
<sequence>MAKKQRGVALIIILLLLAVMVSIAATMADRLFSQFKRATNQINYQQAYWYTLGAEALAKVGIEQSFKDSETINLSQPWALEEQTYPLDFGTLTGRLVDKQACFNINALAGVEAVAGSNQEPYLVATFQHLLEELEVENYQAETIAHSLWEFVDSNNSVNSASGVEDGFYESMSPAYMTANSLLADASEMRAIQQVSGDVVNKVRPYICALPAADLRLNVNTIAPDQAALLVALFHPTLGLDKAKKVLENRPFDGWASVDDFLQEQQFSAITDEQKKQAKGYLSITTAYFELDAELLVGDSRMRVRSLLFSENKETATVIRRRFGGIGERVSDRSTE</sequence>
<dbReference type="PIRSF" id="PIRSF002786">
    <property type="entry name" value="XcpX"/>
    <property type="match status" value="1"/>
</dbReference>
<evidence type="ECO:0000256" key="1">
    <source>
        <dbReference type="ARBA" id="ARBA00004533"/>
    </source>
</evidence>
<evidence type="ECO:0000259" key="12">
    <source>
        <dbReference type="Pfam" id="PF21687"/>
    </source>
</evidence>
<dbReference type="OrthoDB" id="9788973at2"/>
<comment type="caution">
    <text evidence="13">The sequence shown here is derived from an EMBL/GenBank/DDBJ whole genome shotgun (WGS) entry which is preliminary data.</text>
</comment>
<reference evidence="13 14" key="1">
    <citation type="submission" date="2018-12" db="EMBL/GenBank/DDBJ databases">
        <title>Vibrio sp. isolated from China Sea.</title>
        <authorList>
            <person name="Li Y."/>
        </authorList>
    </citation>
    <scope>NUCLEOTIDE SEQUENCE [LARGE SCALE GENOMIC DNA]</scope>
    <source>
        <strain evidence="13 14">BEI207</strain>
    </source>
</reference>
<gene>
    <name evidence="13" type="ORF">EJ063_14855</name>
</gene>
<organism evidence="13 14">
    <name type="scientific">Vibrio aquaticus</name>
    <dbReference type="NCBI Taxonomy" id="2496559"/>
    <lineage>
        <taxon>Bacteria</taxon>
        <taxon>Pseudomonadati</taxon>
        <taxon>Pseudomonadota</taxon>
        <taxon>Gammaproteobacteria</taxon>
        <taxon>Vibrionales</taxon>
        <taxon>Vibrionaceae</taxon>
        <taxon>Vibrio</taxon>
    </lineage>
</organism>
<evidence type="ECO:0000256" key="10">
    <source>
        <dbReference type="PIRNR" id="PIRNR002786"/>
    </source>
</evidence>
<proteinExistence type="inferred from homology"/>
<keyword evidence="8" id="KW-1133">Transmembrane helix</keyword>
<evidence type="ECO:0000256" key="7">
    <source>
        <dbReference type="ARBA" id="ARBA00022927"/>
    </source>
</evidence>
<feature type="domain" description="T2SS protein K first SAM-like" evidence="12">
    <location>
        <begin position="101"/>
        <end position="212"/>
    </location>
</feature>
<protein>
    <recommendedName>
        <fullName evidence="10">Type II secretion system protein K</fullName>
    </recommendedName>
</protein>
<evidence type="ECO:0000259" key="11">
    <source>
        <dbReference type="Pfam" id="PF03934"/>
    </source>
</evidence>
<evidence type="ECO:0000313" key="14">
    <source>
        <dbReference type="Proteomes" id="UP000268973"/>
    </source>
</evidence>
<accession>A0A3S0MM66</accession>